<dbReference type="CDD" id="cd00075">
    <property type="entry name" value="HATPase"/>
    <property type="match status" value="1"/>
</dbReference>
<dbReference type="SMART" id="SM00388">
    <property type="entry name" value="HisKA"/>
    <property type="match status" value="1"/>
</dbReference>
<keyword evidence="4" id="KW-0597">Phosphoprotein</keyword>
<evidence type="ECO:0000313" key="18">
    <source>
        <dbReference type="Proteomes" id="UP000195781"/>
    </source>
</evidence>
<organism evidence="17 18">
    <name type="scientific">[Collinsella] massiliensis</name>
    <dbReference type="NCBI Taxonomy" id="1232426"/>
    <lineage>
        <taxon>Bacteria</taxon>
        <taxon>Bacillati</taxon>
        <taxon>Actinomycetota</taxon>
        <taxon>Coriobacteriia</taxon>
        <taxon>Coriobacteriales</taxon>
        <taxon>Coriobacteriaceae</taxon>
        <taxon>Enorma</taxon>
    </lineage>
</organism>
<evidence type="ECO:0000256" key="7">
    <source>
        <dbReference type="ARBA" id="ARBA00022741"/>
    </source>
</evidence>
<evidence type="ECO:0000256" key="3">
    <source>
        <dbReference type="ARBA" id="ARBA00012438"/>
    </source>
</evidence>
<dbReference type="SUPFAM" id="SSF47384">
    <property type="entry name" value="Homodimeric domain of signal transducing histidine kinase"/>
    <property type="match status" value="1"/>
</dbReference>
<dbReference type="AlphaFoldDB" id="A0A1Y3XRM5"/>
<evidence type="ECO:0000256" key="8">
    <source>
        <dbReference type="ARBA" id="ARBA00022777"/>
    </source>
</evidence>
<dbReference type="FunFam" id="3.30.565.10:FF:000013">
    <property type="entry name" value="Two-component sensor histidine kinase"/>
    <property type="match status" value="1"/>
</dbReference>
<evidence type="ECO:0000256" key="10">
    <source>
        <dbReference type="ARBA" id="ARBA00022989"/>
    </source>
</evidence>
<keyword evidence="8 17" id="KW-0418">Kinase</keyword>
<dbReference type="InterPro" id="IPR036890">
    <property type="entry name" value="HATPase_C_sf"/>
</dbReference>
<gene>
    <name evidence="17" type="ORF">B5G02_07895</name>
</gene>
<evidence type="ECO:0000256" key="13">
    <source>
        <dbReference type="ARBA" id="ARBA00039401"/>
    </source>
</evidence>
<dbReference type="GO" id="GO:0000155">
    <property type="term" value="F:phosphorelay sensor kinase activity"/>
    <property type="evidence" value="ECO:0007669"/>
    <property type="project" value="InterPro"/>
</dbReference>
<comment type="subcellular location">
    <subcellularLocation>
        <location evidence="2">Cell membrane</location>
    </subcellularLocation>
</comment>
<dbReference type="InterPro" id="IPR003661">
    <property type="entry name" value="HisK_dim/P_dom"/>
</dbReference>
<keyword evidence="9" id="KW-0067">ATP-binding</keyword>
<dbReference type="PANTHER" id="PTHR45453">
    <property type="entry name" value="PHOSPHATE REGULON SENSOR PROTEIN PHOR"/>
    <property type="match status" value="1"/>
</dbReference>
<evidence type="ECO:0000256" key="15">
    <source>
        <dbReference type="SAM" id="Phobius"/>
    </source>
</evidence>
<evidence type="ECO:0000259" key="16">
    <source>
        <dbReference type="PROSITE" id="PS50109"/>
    </source>
</evidence>
<keyword evidence="11" id="KW-0902">Two-component regulatory system</keyword>
<keyword evidence="6 15" id="KW-0812">Transmembrane</keyword>
<evidence type="ECO:0000256" key="1">
    <source>
        <dbReference type="ARBA" id="ARBA00000085"/>
    </source>
</evidence>
<comment type="catalytic activity">
    <reaction evidence="1">
        <text>ATP + protein L-histidine = ADP + protein N-phospho-L-histidine.</text>
        <dbReference type="EC" id="2.7.13.3"/>
    </reaction>
</comment>
<keyword evidence="10 15" id="KW-1133">Transmembrane helix</keyword>
<dbReference type="GO" id="GO:0004721">
    <property type="term" value="F:phosphoprotein phosphatase activity"/>
    <property type="evidence" value="ECO:0007669"/>
    <property type="project" value="TreeGrafter"/>
</dbReference>
<evidence type="ECO:0000256" key="2">
    <source>
        <dbReference type="ARBA" id="ARBA00004236"/>
    </source>
</evidence>
<feature type="compositionally biased region" description="Basic and acidic residues" evidence="14">
    <location>
        <begin position="1"/>
        <end position="11"/>
    </location>
</feature>
<feature type="transmembrane region" description="Helical" evidence="15">
    <location>
        <begin position="44"/>
        <end position="73"/>
    </location>
</feature>
<proteinExistence type="predicted"/>
<dbReference type="InterPro" id="IPR036097">
    <property type="entry name" value="HisK_dim/P_sf"/>
</dbReference>
<feature type="domain" description="Histidine kinase" evidence="16">
    <location>
        <begin position="212"/>
        <end position="425"/>
    </location>
</feature>
<keyword evidence="12 15" id="KW-0472">Membrane</keyword>
<dbReference type="Pfam" id="PF00512">
    <property type="entry name" value="HisKA"/>
    <property type="match status" value="1"/>
</dbReference>
<evidence type="ECO:0000256" key="5">
    <source>
        <dbReference type="ARBA" id="ARBA00022679"/>
    </source>
</evidence>
<dbReference type="InterPro" id="IPR004358">
    <property type="entry name" value="Sig_transdc_His_kin-like_C"/>
</dbReference>
<sequence length="425" mass="47217">MRMDARPDRPAESAPQTPDSLAPEAFGGNVFVSRLLKLTVSKSLATITMLVLLVMLLGANEPFAIIVILFVSYLVADRYVEVRRCIVLGGAAWIVVLFLGGLFMGNSQFPILFGAGYLFSLCGFLLALAVCLAFFVGRAMYYYGLDQGHREADDAIARCITDRLIDHPDDWGQLDGDYLETESAISRVRQRRRAGEQALRNEARRKDDLVTYLAHDLKTPLASIVGYLSLLDEAPDLPADQRARFTSVALEKAHRLDALIEEFFDITRFDFHGMVLTRGYVDLSLMLGQVADEFYPILAEQGKRVEIECEPGLKALIDGDKMARVFNNVMRNAIAYSYEGTTIRITAERRDDMGVVIRFENHGDPIPEPKLKLIFEKFYRLDAARTTNRGGAGLGLAIAKEIVTAHGGTIECTSTAEKTVFTITL</sequence>
<dbReference type="Gene3D" id="1.10.287.130">
    <property type="match status" value="1"/>
</dbReference>
<dbReference type="Gene3D" id="3.30.565.10">
    <property type="entry name" value="Histidine kinase-like ATPase, C-terminal domain"/>
    <property type="match status" value="1"/>
</dbReference>
<keyword evidence="5" id="KW-0808">Transferase</keyword>
<dbReference type="EMBL" id="NFIE01000018">
    <property type="protein sequence ID" value="OUN86968.1"/>
    <property type="molecule type" value="Genomic_DNA"/>
</dbReference>
<comment type="caution">
    <text evidence="17">The sequence shown here is derived from an EMBL/GenBank/DDBJ whole genome shotgun (WGS) entry which is preliminary data.</text>
</comment>
<dbReference type="InterPro" id="IPR003594">
    <property type="entry name" value="HATPase_dom"/>
</dbReference>
<dbReference type="Proteomes" id="UP000195781">
    <property type="component" value="Unassembled WGS sequence"/>
</dbReference>
<dbReference type="InterPro" id="IPR050351">
    <property type="entry name" value="BphY/WalK/GraS-like"/>
</dbReference>
<evidence type="ECO:0000256" key="11">
    <source>
        <dbReference type="ARBA" id="ARBA00023012"/>
    </source>
</evidence>
<evidence type="ECO:0000256" key="14">
    <source>
        <dbReference type="SAM" id="MobiDB-lite"/>
    </source>
</evidence>
<dbReference type="PANTHER" id="PTHR45453:SF1">
    <property type="entry name" value="PHOSPHATE REGULON SENSOR PROTEIN PHOR"/>
    <property type="match status" value="1"/>
</dbReference>
<dbReference type="PRINTS" id="PR00344">
    <property type="entry name" value="BCTRLSENSOR"/>
</dbReference>
<keyword evidence="7" id="KW-0547">Nucleotide-binding</keyword>
<evidence type="ECO:0000256" key="4">
    <source>
        <dbReference type="ARBA" id="ARBA00022553"/>
    </source>
</evidence>
<dbReference type="GO" id="GO:0005524">
    <property type="term" value="F:ATP binding"/>
    <property type="evidence" value="ECO:0007669"/>
    <property type="project" value="UniProtKB-KW"/>
</dbReference>
<protein>
    <recommendedName>
        <fullName evidence="13">Sensor-like histidine kinase SenX3</fullName>
        <ecNumber evidence="3">2.7.13.3</ecNumber>
    </recommendedName>
</protein>
<dbReference type="PROSITE" id="PS50109">
    <property type="entry name" value="HIS_KIN"/>
    <property type="match status" value="1"/>
</dbReference>
<feature type="transmembrane region" description="Helical" evidence="15">
    <location>
        <begin position="85"/>
        <end position="105"/>
    </location>
</feature>
<dbReference type="Pfam" id="PF02518">
    <property type="entry name" value="HATPase_c"/>
    <property type="match status" value="1"/>
</dbReference>
<keyword evidence="18" id="KW-1185">Reference proteome</keyword>
<dbReference type="SMART" id="SM00387">
    <property type="entry name" value="HATPase_c"/>
    <property type="match status" value="1"/>
</dbReference>
<evidence type="ECO:0000256" key="9">
    <source>
        <dbReference type="ARBA" id="ARBA00022840"/>
    </source>
</evidence>
<accession>A0A1Y3XRM5</accession>
<feature type="transmembrane region" description="Helical" evidence="15">
    <location>
        <begin position="111"/>
        <end position="136"/>
    </location>
</feature>
<evidence type="ECO:0000313" key="17">
    <source>
        <dbReference type="EMBL" id="OUN86968.1"/>
    </source>
</evidence>
<evidence type="ECO:0000256" key="12">
    <source>
        <dbReference type="ARBA" id="ARBA00023136"/>
    </source>
</evidence>
<dbReference type="OrthoDB" id="9757990at2"/>
<dbReference type="InterPro" id="IPR005467">
    <property type="entry name" value="His_kinase_dom"/>
</dbReference>
<dbReference type="EC" id="2.7.13.3" evidence="3"/>
<dbReference type="GO" id="GO:0016036">
    <property type="term" value="P:cellular response to phosphate starvation"/>
    <property type="evidence" value="ECO:0007669"/>
    <property type="project" value="TreeGrafter"/>
</dbReference>
<dbReference type="GO" id="GO:0005886">
    <property type="term" value="C:plasma membrane"/>
    <property type="evidence" value="ECO:0007669"/>
    <property type="project" value="UniProtKB-SubCell"/>
</dbReference>
<dbReference type="CDD" id="cd00082">
    <property type="entry name" value="HisKA"/>
    <property type="match status" value="1"/>
</dbReference>
<name>A0A1Y3XRM5_9ACTN</name>
<reference evidence="18" key="1">
    <citation type="submission" date="2017-04" db="EMBL/GenBank/DDBJ databases">
        <title>Function of individual gut microbiota members based on whole genome sequencing of pure cultures obtained from chicken caecum.</title>
        <authorList>
            <person name="Medvecky M."/>
            <person name="Cejkova D."/>
            <person name="Polansky O."/>
            <person name="Karasova D."/>
            <person name="Kubasova T."/>
            <person name="Cizek A."/>
            <person name="Rychlik I."/>
        </authorList>
    </citation>
    <scope>NUCLEOTIDE SEQUENCE [LARGE SCALE GENOMIC DNA]</scope>
    <source>
        <strain evidence="18">An5</strain>
    </source>
</reference>
<evidence type="ECO:0000256" key="6">
    <source>
        <dbReference type="ARBA" id="ARBA00022692"/>
    </source>
</evidence>
<feature type="region of interest" description="Disordered" evidence="14">
    <location>
        <begin position="1"/>
        <end position="21"/>
    </location>
</feature>
<dbReference type="SUPFAM" id="SSF55874">
    <property type="entry name" value="ATPase domain of HSP90 chaperone/DNA topoisomerase II/histidine kinase"/>
    <property type="match status" value="1"/>
</dbReference>